<dbReference type="EMBL" id="AP019400">
    <property type="protein sequence ID" value="BBI30722.1"/>
    <property type="molecule type" value="Genomic_DNA"/>
</dbReference>
<name>A0A3T1CXY3_9BACL</name>
<dbReference type="AlphaFoldDB" id="A0A3T1CXY3"/>
<sequence>MKYIILLVITSIVILSLIHFRNKNNKQTGSSIDSIDSSLEPIQINSVPDLPAAFGYKNQWIAIKTADTKAIVDELNLKNVQISNWNSGLEGANMGYYFISPPINGWTFVVNSRMPDISSENSSMSPITIITHLSERFNEAYYFGTHRVVEYHAWAKAINGRCIRSFGFLGETGEVLIDNGDLTQEEIDNNLIFSNQSEDELNSPNEEDVLLLAKLWSQDTQLEEGQSRYIKGTGFVGTIKEENRKNTSLLRS</sequence>
<dbReference type="KEGG" id="cohn:KCTCHS21_01210"/>
<dbReference type="RefSeq" id="WP_130604658.1">
    <property type="nucleotide sequence ID" value="NZ_AP019400.1"/>
</dbReference>
<protein>
    <submittedName>
        <fullName evidence="1">Uncharacterized protein</fullName>
    </submittedName>
</protein>
<keyword evidence="2" id="KW-1185">Reference proteome</keyword>
<gene>
    <name evidence="1" type="ORF">KCTCHS21_01210</name>
</gene>
<reference evidence="1 2" key="1">
    <citation type="submission" date="2019-01" db="EMBL/GenBank/DDBJ databases">
        <title>Complete genome sequence of Cohnella hallensis HS21 isolated from Korean fir (Abies koreana) rhizospheric soil.</title>
        <authorList>
            <person name="Jiang L."/>
            <person name="Kang S.W."/>
            <person name="Kim S."/>
            <person name="Jung J."/>
            <person name="Kim C.Y."/>
            <person name="Kim D.H."/>
            <person name="Kim S.W."/>
            <person name="Lee J."/>
        </authorList>
    </citation>
    <scope>NUCLEOTIDE SEQUENCE [LARGE SCALE GENOMIC DNA]</scope>
    <source>
        <strain evidence="1 2">HS21</strain>
    </source>
</reference>
<accession>A0A3T1CXY3</accession>
<proteinExistence type="predicted"/>
<organism evidence="1 2">
    <name type="scientific">Cohnella abietis</name>
    <dbReference type="NCBI Taxonomy" id="2507935"/>
    <lineage>
        <taxon>Bacteria</taxon>
        <taxon>Bacillati</taxon>
        <taxon>Bacillota</taxon>
        <taxon>Bacilli</taxon>
        <taxon>Bacillales</taxon>
        <taxon>Paenibacillaceae</taxon>
        <taxon>Cohnella</taxon>
    </lineage>
</organism>
<dbReference type="OrthoDB" id="8859217at2"/>
<dbReference type="Proteomes" id="UP000289856">
    <property type="component" value="Chromosome"/>
</dbReference>
<evidence type="ECO:0000313" key="2">
    <source>
        <dbReference type="Proteomes" id="UP000289856"/>
    </source>
</evidence>
<evidence type="ECO:0000313" key="1">
    <source>
        <dbReference type="EMBL" id="BBI30722.1"/>
    </source>
</evidence>